<accession>A0A1D8GJ51</accession>
<gene>
    <name evidence="7" type="ORF">Gferi_16070</name>
</gene>
<dbReference type="Proteomes" id="UP000095743">
    <property type="component" value="Chromosome"/>
</dbReference>
<dbReference type="CDD" id="cd00609">
    <property type="entry name" value="AAT_like"/>
    <property type="match status" value="1"/>
</dbReference>
<dbReference type="RefSeq" id="WP_069978246.1">
    <property type="nucleotide sequence ID" value="NZ_CP017269.1"/>
</dbReference>
<evidence type="ECO:0000313" key="7">
    <source>
        <dbReference type="EMBL" id="AOT70945.1"/>
    </source>
</evidence>
<dbReference type="EC" id="4.4.1.13" evidence="2"/>
<comment type="similarity">
    <text evidence="5">Belongs to the class-II pyridoxal-phosphate-dependent aminotransferase family. MalY/PatB cystathionine beta-lyase subfamily.</text>
</comment>
<comment type="cofactor">
    <cofactor evidence="1">
        <name>pyridoxal 5'-phosphate</name>
        <dbReference type="ChEBI" id="CHEBI:597326"/>
    </cofactor>
</comment>
<organism evidence="7 8">
    <name type="scientific">Geosporobacter ferrireducens</name>
    <dbReference type="NCBI Taxonomy" id="1424294"/>
    <lineage>
        <taxon>Bacteria</taxon>
        <taxon>Bacillati</taxon>
        <taxon>Bacillota</taxon>
        <taxon>Clostridia</taxon>
        <taxon>Peptostreptococcales</taxon>
        <taxon>Thermotaleaceae</taxon>
        <taxon>Geosporobacter</taxon>
    </lineage>
</organism>
<dbReference type="EMBL" id="CP017269">
    <property type="protein sequence ID" value="AOT70945.1"/>
    <property type="molecule type" value="Genomic_DNA"/>
</dbReference>
<dbReference type="Pfam" id="PF00155">
    <property type="entry name" value="Aminotran_1_2"/>
    <property type="match status" value="1"/>
</dbReference>
<dbReference type="GO" id="GO:0030170">
    <property type="term" value="F:pyridoxal phosphate binding"/>
    <property type="evidence" value="ECO:0007669"/>
    <property type="project" value="InterPro"/>
</dbReference>
<dbReference type="AlphaFoldDB" id="A0A1D8GJ51"/>
<reference evidence="7 8" key="1">
    <citation type="submission" date="2016-09" db="EMBL/GenBank/DDBJ databases">
        <title>Genomic analysis reveals versatility of anaerobic energy metabolism of Geosporobacter ferrireducens IRF9 of phylum Firmicutes.</title>
        <authorList>
            <person name="Kim S.-J."/>
        </authorList>
    </citation>
    <scope>NUCLEOTIDE SEQUENCE [LARGE SCALE GENOMIC DNA]</scope>
    <source>
        <strain evidence="7 8">IRF9</strain>
    </source>
</reference>
<keyword evidence="4 7" id="KW-0456">Lyase</keyword>
<evidence type="ECO:0000256" key="1">
    <source>
        <dbReference type="ARBA" id="ARBA00001933"/>
    </source>
</evidence>
<dbReference type="STRING" id="1424294.Gferi_16070"/>
<dbReference type="InterPro" id="IPR015424">
    <property type="entry name" value="PyrdxlP-dep_Trfase"/>
</dbReference>
<evidence type="ECO:0000259" key="6">
    <source>
        <dbReference type="Pfam" id="PF00155"/>
    </source>
</evidence>
<evidence type="ECO:0000313" key="8">
    <source>
        <dbReference type="Proteomes" id="UP000095743"/>
    </source>
</evidence>
<name>A0A1D8GJ51_9FIRM</name>
<evidence type="ECO:0000256" key="3">
    <source>
        <dbReference type="ARBA" id="ARBA00022898"/>
    </source>
</evidence>
<evidence type="ECO:0000256" key="4">
    <source>
        <dbReference type="ARBA" id="ARBA00023239"/>
    </source>
</evidence>
<dbReference type="PANTHER" id="PTHR43525:SF1">
    <property type="entry name" value="PROTEIN MALY"/>
    <property type="match status" value="1"/>
</dbReference>
<proteinExistence type="inferred from homology"/>
<dbReference type="KEGG" id="gfe:Gferi_16070"/>
<dbReference type="InterPro" id="IPR015421">
    <property type="entry name" value="PyrdxlP-dep_Trfase_major"/>
</dbReference>
<dbReference type="InterPro" id="IPR015422">
    <property type="entry name" value="PyrdxlP-dep_Trfase_small"/>
</dbReference>
<evidence type="ECO:0000256" key="2">
    <source>
        <dbReference type="ARBA" id="ARBA00012224"/>
    </source>
</evidence>
<dbReference type="OrthoDB" id="9802872at2"/>
<sequence length="391" mass="45064">MRYNFDVPVDRSNNLAAKFDERKNKFGREDVIPLWIADMDFMVAQPIMDAIQQRASQGIFGYTSRPVSYFESVCDWQKRRNHWEIDRDLIGFNLGVVPALCTAVREFSEEKDKILFLTPVYSEFFDTVEKWGRIALTSALKEENQHYTVDFQDFEEKLKQGPKMFILCSPHNPVGRVWSREELVKMGELCLKYNVMVISDEIHSDLMLWGKKHIPFASISEAFARNTITCISATKTFNLAGLQASTTIFPNAEVKAKFEGFWQRLDITRNNCFSVVAVEAAYRYGEDWLEQLLRYVEQNILYVKEFCDENIPQIKTYFPESTYLMWLDCRALNLGGDALVNFMVNEANLGLGDGRAFGTDAGFMRMNVACPKATLEKAMNHLKQAVDRLVK</sequence>
<dbReference type="SUPFAM" id="SSF53383">
    <property type="entry name" value="PLP-dependent transferases"/>
    <property type="match status" value="1"/>
</dbReference>
<dbReference type="InterPro" id="IPR004839">
    <property type="entry name" value="Aminotransferase_I/II_large"/>
</dbReference>
<dbReference type="GO" id="GO:0047804">
    <property type="term" value="F:cysteine-S-conjugate beta-lyase activity"/>
    <property type="evidence" value="ECO:0007669"/>
    <property type="project" value="UniProtKB-EC"/>
</dbReference>
<dbReference type="NCBIfam" id="TIGR04350">
    <property type="entry name" value="C_S_lyase_PatB"/>
    <property type="match status" value="1"/>
</dbReference>
<dbReference type="Gene3D" id="3.90.1150.10">
    <property type="entry name" value="Aspartate Aminotransferase, domain 1"/>
    <property type="match status" value="1"/>
</dbReference>
<keyword evidence="3" id="KW-0663">Pyridoxal phosphate</keyword>
<dbReference type="Gene3D" id="3.40.640.10">
    <property type="entry name" value="Type I PLP-dependent aspartate aminotransferase-like (Major domain)"/>
    <property type="match status" value="1"/>
</dbReference>
<dbReference type="InterPro" id="IPR051798">
    <property type="entry name" value="Class-II_PLP-Dep_Aminotrans"/>
</dbReference>
<protein>
    <recommendedName>
        <fullName evidence="2">cysteine-S-conjugate beta-lyase</fullName>
        <ecNumber evidence="2">4.4.1.13</ecNumber>
    </recommendedName>
</protein>
<evidence type="ECO:0000256" key="5">
    <source>
        <dbReference type="ARBA" id="ARBA00037974"/>
    </source>
</evidence>
<keyword evidence="8" id="KW-1185">Reference proteome</keyword>
<dbReference type="InterPro" id="IPR027619">
    <property type="entry name" value="C-S_lyase_PatB-like"/>
</dbReference>
<dbReference type="PANTHER" id="PTHR43525">
    <property type="entry name" value="PROTEIN MALY"/>
    <property type="match status" value="1"/>
</dbReference>
<feature type="domain" description="Aminotransferase class I/classII large" evidence="6">
    <location>
        <begin position="30"/>
        <end position="382"/>
    </location>
</feature>